<accession>A0AAN7Z6L5</accession>
<dbReference type="AlphaFoldDB" id="A0AAN7Z6L5"/>
<organism evidence="1 2">
    <name type="scientific">Xylaria bambusicola</name>
    <dbReference type="NCBI Taxonomy" id="326684"/>
    <lineage>
        <taxon>Eukaryota</taxon>
        <taxon>Fungi</taxon>
        <taxon>Dikarya</taxon>
        <taxon>Ascomycota</taxon>
        <taxon>Pezizomycotina</taxon>
        <taxon>Sordariomycetes</taxon>
        <taxon>Xylariomycetidae</taxon>
        <taxon>Xylariales</taxon>
        <taxon>Xylariaceae</taxon>
        <taxon>Xylaria</taxon>
    </lineage>
</organism>
<dbReference type="Proteomes" id="UP001305414">
    <property type="component" value="Unassembled WGS sequence"/>
</dbReference>
<keyword evidence="2" id="KW-1185">Reference proteome</keyword>
<evidence type="ECO:0000313" key="1">
    <source>
        <dbReference type="EMBL" id="KAK5632132.1"/>
    </source>
</evidence>
<dbReference type="EMBL" id="JAWHQM010000023">
    <property type="protein sequence ID" value="KAK5632132.1"/>
    <property type="molecule type" value="Genomic_DNA"/>
</dbReference>
<protein>
    <submittedName>
        <fullName evidence="1">Uncharacterized protein</fullName>
    </submittedName>
</protein>
<comment type="caution">
    <text evidence="1">The sequence shown here is derived from an EMBL/GenBank/DDBJ whole genome shotgun (WGS) entry which is preliminary data.</text>
</comment>
<sequence length="68" mass="7359">MHSAKAAATLPVRSVASYPYLISSVKASTPAPAAPVAEAVRTTIPARVLGPRLEQPDRRVEYDWEEGR</sequence>
<name>A0AAN7Z6L5_9PEZI</name>
<proteinExistence type="predicted"/>
<reference evidence="1 2" key="1">
    <citation type="submission" date="2023-10" db="EMBL/GenBank/DDBJ databases">
        <title>Draft genome sequence of Xylaria bambusicola isolate GMP-LS, the root and basal stem rot pathogen of sugarcane in Indonesia.</title>
        <authorList>
            <person name="Selvaraj P."/>
            <person name="Muralishankar V."/>
            <person name="Muruganantham S."/>
            <person name="Sp S."/>
            <person name="Haryani S."/>
            <person name="Lau K.J.X."/>
            <person name="Naqvi N.I."/>
        </authorList>
    </citation>
    <scope>NUCLEOTIDE SEQUENCE [LARGE SCALE GENOMIC DNA]</scope>
    <source>
        <strain evidence="1">GMP-LS</strain>
    </source>
</reference>
<evidence type="ECO:0000313" key="2">
    <source>
        <dbReference type="Proteomes" id="UP001305414"/>
    </source>
</evidence>
<gene>
    <name evidence="1" type="ORF">RRF57_007846</name>
</gene>